<accession>A0ABR0B9D9</accession>
<evidence type="ECO:0000256" key="6">
    <source>
        <dbReference type="SAM" id="MobiDB-lite"/>
    </source>
</evidence>
<organism evidence="8 9">
    <name type="scientific">Daphnia magna</name>
    <dbReference type="NCBI Taxonomy" id="35525"/>
    <lineage>
        <taxon>Eukaryota</taxon>
        <taxon>Metazoa</taxon>
        <taxon>Ecdysozoa</taxon>
        <taxon>Arthropoda</taxon>
        <taxon>Crustacea</taxon>
        <taxon>Branchiopoda</taxon>
        <taxon>Diplostraca</taxon>
        <taxon>Cladocera</taxon>
        <taxon>Anomopoda</taxon>
        <taxon>Daphniidae</taxon>
        <taxon>Daphnia</taxon>
    </lineage>
</organism>
<dbReference type="CDD" id="cd04886">
    <property type="entry name" value="ACT_ThrD-II-like"/>
    <property type="match status" value="1"/>
</dbReference>
<dbReference type="Pfam" id="PF00291">
    <property type="entry name" value="PALP"/>
    <property type="match status" value="2"/>
</dbReference>
<keyword evidence="9" id="KW-1185">Reference proteome</keyword>
<evidence type="ECO:0000256" key="3">
    <source>
        <dbReference type="ARBA" id="ARBA00023239"/>
    </source>
</evidence>
<gene>
    <name evidence="8" type="ORF">OUZ56_032605</name>
</gene>
<evidence type="ECO:0000256" key="5">
    <source>
        <dbReference type="ARBA" id="ARBA00042605"/>
    </source>
</evidence>
<dbReference type="InterPro" id="IPR002912">
    <property type="entry name" value="ACT_dom"/>
</dbReference>
<protein>
    <recommendedName>
        <fullName evidence="4">L-serine deaminase</fullName>
    </recommendedName>
    <alternativeName>
        <fullName evidence="5">L-threonine dehydratase</fullName>
    </alternativeName>
</protein>
<dbReference type="InterPro" id="IPR045865">
    <property type="entry name" value="ACT-like_dom_sf"/>
</dbReference>
<feature type="region of interest" description="Disordered" evidence="6">
    <location>
        <begin position="47"/>
        <end position="70"/>
    </location>
</feature>
<sequence length="486" mass="51869">MRAPAPEEPTADLLRAAGATTRTAAPTRTGRHTGFTTRHVISVPISIAGPEPSHPRDFAGARRARRRGNGTHVRRLFPRRQVSCDGRAVITLADLEAARGRIADHVLLSPCPRSEAIGKQVGCTLFLKLENLQRTGSFRERGACNKLAMLVDDYASRGETLAGVVCASAGNHAQGIAFHATARGIDATIVMPETTPLLKVQNTRAFGGRVVLHGANYDEAYEEARRIEAAEGRVFVHAFDDDAIIAGQGTIGLELLEQVANLDAVVLAIGEPEDRDLRRPDRCAPEHEGGPRGGHPVTLPAAKTLAEGIAVRTVGARTFEILSTHLDGFAVVDDEEIAEAILVLLEREKTLAEGAGAAPLAALLQGRLPVAGKRVAVVICGGNLDVNVLSRIIERGLVKSGRRVRLAVQLPDVSGALARLTRIVGEQKANILEIHHNRAYGHADLGEARVELVLETRGYKHADEVEACLVAAGYLVRPDASAPPVE</sequence>
<comment type="cofactor">
    <cofactor evidence="1">
        <name>pyridoxal 5'-phosphate</name>
        <dbReference type="ChEBI" id="CHEBI:597326"/>
    </cofactor>
</comment>
<evidence type="ECO:0000313" key="9">
    <source>
        <dbReference type="Proteomes" id="UP001234178"/>
    </source>
</evidence>
<dbReference type="SUPFAM" id="SSF55021">
    <property type="entry name" value="ACT-like"/>
    <property type="match status" value="1"/>
</dbReference>
<keyword evidence="3" id="KW-0456">Lyase</keyword>
<evidence type="ECO:0000256" key="4">
    <source>
        <dbReference type="ARBA" id="ARBA00041766"/>
    </source>
</evidence>
<dbReference type="InterPro" id="IPR050147">
    <property type="entry name" value="Ser/Thr_Dehydratase"/>
</dbReference>
<dbReference type="SUPFAM" id="SSF53686">
    <property type="entry name" value="Tryptophan synthase beta subunit-like PLP-dependent enzymes"/>
    <property type="match status" value="1"/>
</dbReference>
<dbReference type="EMBL" id="JAOYFB010000041">
    <property type="protein sequence ID" value="KAK4045197.1"/>
    <property type="molecule type" value="Genomic_DNA"/>
</dbReference>
<name>A0ABR0B9D9_9CRUS</name>
<dbReference type="InterPro" id="IPR044561">
    <property type="entry name" value="ACT_ThrD-II-like"/>
</dbReference>
<comment type="caution">
    <text evidence="8">The sequence shown here is derived from an EMBL/GenBank/DDBJ whole genome shotgun (WGS) entry which is preliminary data.</text>
</comment>
<dbReference type="PANTHER" id="PTHR48078">
    <property type="entry name" value="THREONINE DEHYDRATASE, MITOCHONDRIAL-RELATED"/>
    <property type="match status" value="1"/>
</dbReference>
<proteinExistence type="predicted"/>
<dbReference type="CDD" id="cd01562">
    <property type="entry name" value="Thr-dehyd"/>
    <property type="match status" value="1"/>
</dbReference>
<dbReference type="Proteomes" id="UP001234178">
    <property type="component" value="Unassembled WGS sequence"/>
</dbReference>
<evidence type="ECO:0000256" key="2">
    <source>
        <dbReference type="ARBA" id="ARBA00022898"/>
    </source>
</evidence>
<dbReference type="Gene3D" id="3.40.50.1100">
    <property type="match status" value="3"/>
</dbReference>
<dbReference type="InterPro" id="IPR036052">
    <property type="entry name" value="TrpB-like_PALP_sf"/>
</dbReference>
<dbReference type="InterPro" id="IPR001926">
    <property type="entry name" value="TrpB-like_PALP"/>
</dbReference>
<evidence type="ECO:0000256" key="1">
    <source>
        <dbReference type="ARBA" id="ARBA00001933"/>
    </source>
</evidence>
<dbReference type="PANTHER" id="PTHR48078:SF6">
    <property type="entry name" value="L-THREONINE DEHYDRATASE CATABOLIC TDCB"/>
    <property type="match status" value="1"/>
</dbReference>
<feature type="domain" description="ACT" evidence="7">
    <location>
        <begin position="405"/>
        <end position="486"/>
    </location>
</feature>
<feature type="region of interest" description="Disordered" evidence="6">
    <location>
        <begin position="276"/>
        <end position="298"/>
    </location>
</feature>
<evidence type="ECO:0000313" key="8">
    <source>
        <dbReference type="EMBL" id="KAK4045197.1"/>
    </source>
</evidence>
<dbReference type="PROSITE" id="PS51671">
    <property type="entry name" value="ACT"/>
    <property type="match status" value="1"/>
</dbReference>
<keyword evidence="2" id="KW-0663">Pyridoxal phosphate</keyword>
<reference evidence="8 9" key="1">
    <citation type="journal article" date="2023" name="Nucleic Acids Res.">
        <title>The hologenome of Daphnia magna reveals possible DNA methylation and microbiome-mediated evolution of the host genome.</title>
        <authorList>
            <person name="Chaturvedi A."/>
            <person name="Li X."/>
            <person name="Dhandapani V."/>
            <person name="Marshall H."/>
            <person name="Kissane S."/>
            <person name="Cuenca-Cambronero M."/>
            <person name="Asole G."/>
            <person name="Calvet F."/>
            <person name="Ruiz-Romero M."/>
            <person name="Marangio P."/>
            <person name="Guigo R."/>
            <person name="Rago D."/>
            <person name="Mirbahai L."/>
            <person name="Eastwood N."/>
            <person name="Colbourne J.K."/>
            <person name="Zhou J."/>
            <person name="Mallon E."/>
            <person name="Orsini L."/>
        </authorList>
    </citation>
    <scope>NUCLEOTIDE SEQUENCE [LARGE SCALE GENOMIC DNA]</scope>
    <source>
        <strain evidence="8">LRV0_1</strain>
    </source>
</reference>
<feature type="compositionally biased region" description="Basic and acidic residues" evidence="6">
    <location>
        <begin position="276"/>
        <end position="290"/>
    </location>
</feature>
<evidence type="ECO:0000259" key="7">
    <source>
        <dbReference type="PROSITE" id="PS51671"/>
    </source>
</evidence>